<dbReference type="Pfam" id="PF11188">
    <property type="entry name" value="DUF2975"/>
    <property type="match status" value="1"/>
</dbReference>
<keyword evidence="3" id="KW-1185">Reference proteome</keyword>
<evidence type="ECO:0008006" key="4">
    <source>
        <dbReference type="Google" id="ProtNLM"/>
    </source>
</evidence>
<sequence>MKNSKFNTFSLTIILILAKLYYALISGRIIYEITNSIISEKYSIYNYIISEYFKKGHYKPHPIVGYIFLILFCLLNIYLIIKLLKANLLLNNYRVGSLLNLKQTKKIKSIGSGLIIYAKSWYTLHMISYFFYVDINAFFTALSQFIVFYILGKLMLFISAVAEEGTTYKQENDLTI</sequence>
<evidence type="ECO:0000313" key="2">
    <source>
        <dbReference type="EMBL" id="PZW43964.1"/>
    </source>
</evidence>
<reference evidence="2 3" key="1">
    <citation type="submission" date="2018-06" db="EMBL/GenBank/DDBJ databases">
        <title>Genomic Encyclopedia of Archaeal and Bacterial Type Strains, Phase II (KMG-II): from individual species to whole genera.</title>
        <authorList>
            <person name="Goeker M."/>
        </authorList>
    </citation>
    <scope>NUCLEOTIDE SEQUENCE [LARGE SCALE GENOMIC DNA]</scope>
    <source>
        <strain evidence="2 3">DSM 15361</strain>
    </source>
</reference>
<proteinExistence type="predicted"/>
<feature type="transmembrane region" description="Helical" evidence="1">
    <location>
        <begin position="129"/>
        <end position="151"/>
    </location>
</feature>
<keyword evidence="1" id="KW-1133">Transmembrane helix</keyword>
<keyword evidence="1" id="KW-0472">Membrane</keyword>
<name>A0A2W7IB85_9FLAO</name>
<comment type="caution">
    <text evidence="2">The sequence shown here is derived from an EMBL/GenBank/DDBJ whole genome shotgun (WGS) entry which is preliminary data.</text>
</comment>
<dbReference type="Proteomes" id="UP000249542">
    <property type="component" value="Unassembled WGS sequence"/>
</dbReference>
<protein>
    <recommendedName>
        <fullName evidence="4">DUF2975 family protein</fullName>
    </recommendedName>
</protein>
<dbReference type="EMBL" id="QKYV01000001">
    <property type="protein sequence ID" value="PZW43964.1"/>
    <property type="molecule type" value="Genomic_DNA"/>
</dbReference>
<evidence type="ECO:0000313" key="3">
    <source>
        <dbReference type="Proteomes" id="UP000249542"/>
    </source>
</evidence>
<feature type="transmembrane region" description="Helical" evidence="1">
    <location>
        <begin position="63"/>
        <end position="81"/>
    </location>
</feature>
<accession>A0A2W7IB85</accession>
<dbReference type="RefSeq" id="WP_111539643.1">
    <property type="nucleotide sequence ID" value="NZ_QKYV01000001.1"/>
</dbReference>
<keyword evidence="1" id="KW-0812">Transmembrane</keyword>
<organism evidence="2 3">
    <name type="scientific">Mesonia algae</name>
    <dbReference type="NCBI Taxonomy" id="213248"/>
    <lineage>
        <taxon>Bacteria</taxon>
        <taxon>Pseudomonadati</taxon>
        <taxon>Bacteroidota</taxon>
        <taxon>Flavobacteriia</taxon>
        <taxon>Flavobacteriales</taxon>
        <taxon>Flavobacteriaceae</taxon>
        <taxon>Mesonia</taxon>
    </lineage>
</organism>
<dbReference type="AlphaFoldDB" id="A0A2W7IB85"/>
<gene>
    <name evidence="2" type="ORF">LX95_00293</name>
</gene>
<evidence type="ECO:0000256" key="1">
    <source>
        <dbReference type="SAM" id="Phobius"/>
    </source>
</evidence>
<dbReference type="InterPro" id="IPR021354">
    <property type="entry name" value="DUF2975"/>
</dbReference>
<feature type="transmembrane region" description="Helical" evidence="1">
    <location>
        <begin position="6"/>
        <end position="25"/>
    </location>
</feature>